<dbReference type="InterPro" id="IPR002739">
    <property type="entry name" value="PAB1135-like"/>
</dbReference>
<sequence>MIYRVEARIVAPVRDTEVTDRVEDAVRNLFPNVEFEHRDKELVGATHSLERFSERLHEQEILDTARREFAKRADEEGFSFSLKKQAAFKGTINFAVGNPDELGDIEVHVTVHEPDVDSYIDHVAPPTEEGKPIDFDEGER</sequence>
<dbReference type="EMBL" id="JBGNYA010000001">
    <property type="protein sequence ID" value="MFA1609648.1"/>
    <property type="molecule type" value="Genomic_DNA"/>
</dbReference>
<dbReference type="RefSeq" id="WP_372386680.1">
    <property type="nucleotide sequence ID" value="NZ_JBGNYA010000001.1"/>
</dbReference>
<dbReference type="PANTHER" id="PTHR39652:SF1">
    <property type="entry name" value="UPF0201 PROTEIN TK1335"/>
    <property type="match status" value="1"/>
</dbReference>
<comment type="similarity">
    <text evidence="1">Belongs to the UPF0201 family.</text>
</comment>
<proteinExistence type="inferred from homology"/>
<dbReference type="Proteomes" id="UP001570511">
    <property type="component" value="Unassembled WGS sequence"/>
</dbReference>
<comment type="caution">
    <text evidence="3">The sequence shown here is derived from an EMBL/GenBank/DDBJ whole genome shotgun (WGS) entry which is preliminary data.</text>
</comment>
<reference evidence="3 4" key="1">
    <citation type="submission" date="2024-08" db="EMBL/GenBank/DDBJ databases">
        <title>Halobellus sp. MBLA0158 whole genome sequence.</title>
        <authorList>
            <person name="Hwang C.Y."/>
            <person name="Cho E.-S."/>
            <person name="Seo M.-J."/>
        </authorList>
    </citation>
    <scope>NUCLEOTIDE SEQUENCE [LARGE SCALE GENOMIC DNA]</scope>
    <source>
        <strain evidence="3 4">MBLA0158</strain>
    </source>
</reference>
<name>A0ABD5M9E9_9EURY</name>
<evidence type="ECO:0000256" key="2">
    <source>
        <dbReference type="SAM" id="MobiDB-lite"/>
    </source>
</evidence>
<feature type="compositionally biased region" description="Basic and acidic residues" evidence="2">
    <location>
        <begin position="128"/>
        <end position="140"/>
    </location>
</feature>
<evidence type="ECO:0000313" key="4">
    <source>
        <dbReference type="Proteomes" id="UP001570511"/>
    </source>
</evidence>
<protein>
    <recommendedName>
        <fullName evidence="1">UPF0201 protein OS889_01325</fullName>
    </recommendedName>
</protein>
<gene>
    <name evidence="3" type="ORF">OS889_01325</name>
</gene>
<organism evidence="3 4">
    <name type="scientific">Halobellus rubicundus</name>
    <dbReference type="NCBI Taxonomy" id="2996466"/>
    <lineage>
        <taxon>Archaea</taxon>
        <taxon>Methanobacteriati</taxon>
        <taxon>Methanobacteriota</taxon>
        <taxon>Stenosarchaea group</taxon>
        <taxon>Halobacteria</taxon>
        <taxon>Halobacteriales</taxon>
        <taxon>Haloferacaceae</taxon>
        <taxon>Halobellus</taxon>
    </lineage>
</organism>
<dbReference type="InterPro" id="IPR022803">
    <property type="entry name" value="Ribosomal_uL5_dom_sf"/>
</dbReference>
<keyword evidence="4" id="KW-1185">Reference proteome</keyword>
<dbReference type="Gene3D" id="3.30.1440.10">
    <property type="match status" value="1"/>
</dbReference>
<dbReference type="HAMAP" id="MF_01112">
    <property type="entry name" value="UPF0201"/>
    <property type="match status" value="1"/>
</dbReference>
<dbReference type="PANTHER" id="PTHR39652">
    <property type="entry name" value="UPF0201 PROTEIN TK1335"/>
    <property type="match status" value="1"/>
</dbReference>
<evidence type="ECO:0000256" key="1">
    <source>
        <dbReference type="HAMAP-Rule" id="MF_01112"/>
    </source>
</evidence>
<dbReference type="Pfam" id="PF01877">
    <property type="entry name" value="RNA_binding"/>
    <property type="match status" value="1"/>
</dbReference>
<dbReference type="SUPFAM" id="SSF55282">
    <property type="entry name" value="RL5-like"/>
    <property type="match status" value="1"/>
</dbReference>
<dbReference type="AlphaFoldDB" id="A0ABD5M9E9"/>
<feature type="region of interest" description="Disordered" evidence="2">
    <location>
        <begin position="119"/>
        <end position="140"/>
    </location>
</feature>
<evidence type="ECO:0000313" key="3">
    <source>
        <dbReference type="EMBL" id="MFA1609648.1"/>
    </source>
</evidence>
<accession>A0ABD5M9E9</accession>